<sequence>MYEEKYCNECGTSYGVELHHIMSRKQLKPLEDCKHNHVNLCYNHHRDHKTGIHHNRKLYLKYRLIFQNYLEMHLLKDYVTREEIKEVLEIKDKPLDRLLKSLRMHKGKYAREDVILKCMADKKVTEEEILGLEQ</sequence>
<dbReference type="Proteomes" id="UP001623600">
    <property type="component" value="Unassembled WGS sequence"/>
</dbReference>
<dbReference type="RefSeq" id="WP_406762443.1">
    <property type="nucleotide sequence ID" value="NZ_JBJIAB010000037.1"/>
</dbReference>
<gene>
    <name evidence="1" type="ORF">ACJDTP_21725</name>
</gene>
<comment type="caution">
    <text evidence="1">The sequence shown here is derived from an EMBL/GenBank/DDBJ whole genome shotgun (WGS) entry which is preliminary data.</text>
</comment>
<reference evidence="1 2" key="1">
    <citation type="submission" date="2024-11" db="EMBL/GenBank/DDBJ databases">
        <authorList>
            <person name="Heng Y.C."/>
            <person name="Lim A.C.H."/>
            <person name="Lee J.K.Y."/>
            <person name="Kittelmann S."/>
        </authorList>
    </citation>
    <scope>NUCLEOTIDE SEQUENCE [LARGE SCALE GENOMIC DNA]</scope>
    <source>
        <strain evidence="1 2">WILCCON 0112</strain>
    </source>
</reference>
<proteinExistence type="predicted"/>
<organism evidence="1 2">
    <name type="scientific">Candidatus Clostridium helianthi</name>
    <dbReference type="NCBI Taxonomy" id="3381660"/>
    <lineage>
        <taxon>Bacteria</taxon>
        <taxon>Bacillati</taxon>
        <taxon>Bacillota</taxon>
        <taxon>Clostridia</taxon>
        <taxon>Eubacteriales</taxon>
        <taxon>Clostridiaceae</taxon>
        <taxon>Clostridium</taxon>
    </lineage>
</organism>
<dbReference type="EMBL" id="JBJIAB010000037">
    <property type="protein sequence ID" value="MFL0167697.1"/>
    <property type="molecule type" value="Genomic_DNA"/>
</dbReference>
<accession>A0ABW8SB98</accession>
<protein>
    <recommendedName>
        <fullName evidence="3">HNH endonuclease</fullName>
    </recommendedName>
</protein>
<name>A0ABW8SB98_9CLOT</name>
<evidence type="ECO:0000313" key="1">
    <source>
        <dbReference type="EMBL" id="MFL0167697.1"/>
    </source>
</evidence>
<evidence type="ECO:0008006" key="3">
    <source>
        <dbReference type="Google" id="ProtNLM"/>
    </source>
</evidence>
<keyword evidence="2" id="KW-1185">Reference proteome</keyword>
<evidence type="ECO:0000313" key="2">
    <source>
        <dbReference type="Proteomes" id="UP001623600"/>
    </source>
</evidence>